<evidence type="ECO:0000313" key="3">
    <source>
        <dbReference type="EMBL" id="CAE2200614.1"/>
    </source>
</evidence>
<gene>
    <name evidence="3" type="ORF">OAUR00152_LOCUS548</name>
</gene>
<dbReference type="InterPro" id="IPR032710">
    <property type="entry name" value="NTF2-like_dom_sf"/>
</dbReference>
<sequence>MEDRHTFSEPRPASDYDPFSDALPEWHVDVYRKGVAEPIDTLVIDDTTLPPRRNKKGRVIWRLPSEGDRLPNFGTDERRRLVELFKERKKERKKSAKKGTMSAAAGAAASEESGGGVSGSAPTSVASYPPSREDNSIPAVVGRQKSAGRRKGKKRSDSLGKDDVLAPTPAGGKSTAVRDKRKEQQDSGKTTDMTVGVRPPGFRPSPPTSGNFNSEVEGLAENLSGASLASESSGLAEGPGAPVSRLMQHKRPSFRTPPPPPPAPPDAEYIIVPETDRPDPSTTPSPLPANPSMAVAAAKAFVDLYYPLLSHGLCDNLARHYTPRAQKSVSVGGAHAVVTGRDDIALQIAGLAGSAFVVRGVVAQDAHDGRGAHILVTGAVQTPSPAGEMGVATPFAHSVSLVPATAQGFDETVGGIGAVAPFAFQIHNDALSLLGSDMLLASPTVGAGDPSVARQQELSQTPLQQSQQGQPLQQVRQNSPCPVRPPGLFG</sequence>
<feature type="compositionally biased region" description="Basic and acidic residues" evidence="1">
    <location>
        <begin position="176"/>
        <end position="186"/>
    </location>
</feature>
<dbReference type="PROSITE" id="PS50177">
    <property type="entry name" value="NTF2_DOMAIN"/>
    <property type="match status" value="1"/>
</dbReference>
<feature type="region of interest" description="Disordered" evidence="1">
    <location>
        <begin position="250"/>
        <end position="289"/>
    </location>
</feature>
<dbReference type="Gene3D" id="3.10.450.50">
    <property type="match status" value="1"/>
</dbReference>
<feature type="region of interest" description="Disordered" evidence="1">
    <location>
        <begin position="86"/>
        <end position="219"/>
    </location>
</feature>
<accession>A0A7S4HJ16</accession>
<name>A0A7S4HJ16_9STRA</name>
<feature type="compositionally biased region" description="Basic and acidic residues" evidence="1">
    <location>
        <begin position="155"/>
        <end position="164"/>
    </location>
</feature>
<protein>
    <recommendedName>
        <fullName evidence="2">NTF2 domain-containing protein</fullName>
    </recommendedName>
</protein>
<feature type="domain" description="NTF2" evidence="2">
    <location>
        <begin position="297"/>
        <end position="433"/>
    </location>
</feature>
<proteinExistence type="predicted"/>
<organism evidence="3">
    <name type="scientific">Odontella aurita</name>
    <dbReference type="NCBI Taxonomy" id="265563"/>
    <lineage>
        <taxon>Eukaryota</taxon>
        <taxon>Sar</taxon>
        <taxon>Stramenopiles</taxon>
        <taxon>Ochrophyta</taxon>
        <taxon>Bacillariophyta</taxon>
        <taxon>Mediophyceae</taxon>
        <taxon>Biddulphiophycidae</taxon>
        <taxon>Eupodiscales</taxon>
        <taxon>Odontellaceae</taxon>
        <taxon>Odontella</taxon>
    </lineage>
</organism>
<feature type="compositionally biased region" description="Low complexity" evidence="1">
    <location>
        <begin position="98"/>
        <end position="112"/>
    </location>
</feature>
<feature type="compositionally biased region" description="Pro residues" evidence="1">
    <location>
        <begin position="255"/>
        <end position="265"/>
    </location>
</feature>
<evidence type="ECO:0000256" key="1">
    <source>
        <dbReference type="SAM" id="MobiDB-lite"/>
    </source>
</evidence>
<feature type="region of interest" description="Disordered" evidence="1">
    <location>
        <begin position="450"/>
        <end position="490"/>
    </location>
</feature>
<feature type="compositionally biased region" description="Low complexity" evidence="1">
    <location>
        <begin position="454"/>
        <end position="477"/>
    </location>
</feature>
<dbReference type="InterPro" id="IPR018222">
    <property type="entry name" value="Nuclear_transport_factor_2_euk"/>
</dbReference>
<reference evidence="3" key="1">
    <citation type="submission" date="2021-01" db="EMBL/GenBank/DDBJ databases">
        <authorList>
            <person name="Corre E."/>
            <person name="Pelletier E."/>
            <person name="Niang G."/>
            <person name="Scheremetjew M."/>
            <person name="Finn R."/>
            <person name="Kale V."/>
            <person name="Holt S."/>
            <person name="Cochrane G."/>
            <person name="Meng A."/>
            <person name="Brown T."/>
            <person name="Cohen L."/>
        </authorList>
    </citation>
    <scope>NUCLEOTIDE SEQUENCE</scope>
    <source>
        <strain evidence="3">Isolate 1302-5</strain>
    </source>
</reference>
<evidence type="ECO:0000259" key="2">
    <source>
        <dbReference type="PROSITE" id="PS50177"/>
    </source>
</evidence>
<dbReference type="SUPFAM" id="SSF54427">
    <property type="entry name" value="NTF2-like"/>
    <property type="match status" value="1"/>
</dbReference>
<dbReference type="EMBL" id="HBKQ01000790">
    <property type="protein sequence ID" value="CAE2200614.1"/>
    <property type="molecule type" value="Transcribed_RNA"/>
</dbReference>
<dbReference type="AlphaFoldDB" id="A0A7S4HJ16"/>